<sequence>MLSLLSPITILLYTGYKDIFLLFVIIISFFSLSFFLSFSSFRSLPLILLSFFFFSFSSFSSHSYHYSPFPSYHFTLSLLFFSFSSFSSLTYHYSPFPSISYHFTLSLLFISFSHFSSSSFFFFLTYYHLFRSLLFLIIYHIFSVFLIFIYYPFLLYLIIFYYSIPFLINALTISFFYLSCVILSLLSFSYFPSPIIAIYHPFHISLYCPPLFYIRFRPFLFTISFTILSFPFDLISFSLFPILIFLHRYIFRQKLAIYIFHSSFLFLILPSVIFPSGTFLRSYLPTFFISFIFPIPHSFFFSLSSLTFMHGSLQETAPRPEGSPSCLLCLTTSEN</sequence>
<dbReference type="EMBL" id="CAHIKZ030001059">
    <property type="protein sequence ID" value="CAE1251109.1"/>
    <property type="molecule type" value="Genomic_DNA"/>
</dbReference>
<keyword evidence="1" id="KW-1133">Transmembrane helix</keyword>
<reference evidence="2" key="1">
    <citation type="submission" date="2021-01" db="EMBL/GenBank/DDBJ databases">
        <authorList>
            <person name="Li R."/>
            <person name="Bekaert M."/>
        </authorList>
    </citation>
    <scope>NUCLEOTIDE SEQUENCE</scope>
    <source>
        <strain evidence="2">Farmed</strain>
    </source>
</reference>
<feature type="transmembrane region" description="Helical" evidence="1">
    <location>
        <begin position="219"/>
        <end position="243"/>
    </location>
</feature>
<feature type="transmembrane region" description="Helical" evidence="1">
    <location>
        <begin position="72"/>
        <end position="93"/>
    </location>
</feature>
<feature type="transmembrane region" description="Helical" evidence="1">
    <location>
        <begin position="286"/>
        <end position="309"/>
    </location>
</feature>
<comment type="caution">
    <text evidence="2">The sequence shown here is derived from an EMBL/GenBank/DDBJ whole genome shotgun (WGS) entry which is preliminary data.</text>
</comment>
<feature type="transmembrane region" description="Helical" evidence="1">
    <location>
        <begin position="20"/>
        <end position="39"/>
    </location>
</feature>
<evidence type="ECO:0000313" key="2">
    <source>
        <dbReference type="EMBL" id="CAE1251109.1"/>
    </source>
</evidence>
<name>A0A812C5G6_ACAPH</name>
<keyword evidence="3" id="KW-1185">Reference proteome</keyword>
<evidence type="ECO:0000256" key="1">
    <source>
        <dbReference type="SAM" id="Phobius"/>
    </source>
</evidence>
<keyword evidence="1" id="KW-0812">Transmembrane</keyword>
<accession>A0A812C5G6</accession>
<dbReference type="Proteomes" id="UP000597762">
    <property type="component" value="Unassembled WGS sequence"/>
</dbReference>
<keyword evidence="1" id="KW-0472">Membrane</keyword>
<organism evidence="2 3">
    <name type="scientific">Acanthosepion pharaonis</name>
    <name type="common">Pharaoh cuttlefish</name>
    <name type="synonym">Sepia pharaonis</name>
    <dbReference type="NCBI Taxonomy" id="158019"/>
    <lineage>
        <taxon>Eukaryota</taxon>
        <taxon>Metazoa</taxon>
        <taxon>Spiralia</taxon>
        <taxon>Lophotrochozoa</taxon>
        <taxon>Mollusca</taxon>
        <taxon>Cephalopoda</taxon>
        <taxon>Coleoidea</taxon>
        <taxon>Decapodiformes</taxon>
        <taxon>Sepiida</taxon>
        <taxon>Sepiina</taxon>
        <taxon>Sepiidae</taxon>
        <taxon>Acanthosepion</taxon>
    </lineage>
</organism>
<dbReference type="AlphaFoldDB" id="A0A812C5G6"/>
<proteinExistence type="predicted"/>
<feature type="transmembrane region" description="Helical" evidence="1">
    <location>
        <begin position="255"/>
        <end position="274"/>
    </location>
</feature>
<evidence type="ECO:0000313" key="3">
    <source>
        <dbReference type="Proteomes" id="UP000597762"/>
    </source>
</evidence>
<feature type="transmembrane region" description="Helical" evidence="1">
    <location>
        <begin position="105"/>
        <end position="127"/>
    </location>
</feature>
<protein>
    <submittedName>
        <fullName evidence="2">Uncharacterized protein</fullName>
    </submittedName>
</protein>
<feature type="transmembrane region" description="Helical" evidence="1">
    <location>
        <begin position="133"/>
        <end position="163"/>
    </location>
</feature>
<feature type="transmembrane region" description="Helical" evidence="1">
    <location>
        <begin position="175"/>
        <end position="199"/>
    </location>
</feature>
<gene>
    <name evidence="2" type="ORF">SPHA_27390</name>
</gene>